<reference evidence="2" key="1">
    <citation type="journal article" date="2013" name="Nature">
        <title>Draft genome of the wheat A-genome progenitor Triticum urartu.</title>
        <authorList>
            <person name="Ling H.Q."/>
            <person name="Zhao S."/>
            <person name="Liu D."/>
            <person name="Wang J."/>
            <person name="Sun H."/>
            <person name="Zhang C."/>
            <person name="Fan H."/>
            <person name="Li D."/>
            <person name="Dong L."/>
            <person name="Tao Y."/>
            <person name="Gao C."/>
            <person name="Wu H."/>
            <person name="Li Y."/>
            <person name="Cui Y."/>
            <person name="Guo X."/>
            <person name="Zheng S."/>
            <person name="Wang B."/>
            <person name="Yu K."/>
            <person name="Liang Q."/>
            <person name="Yang W."/>
            <person name="Lou X."/>
            <person name="Chen J."/>
            <person name="Feng M."/>
            <person name="Jian J."/>
            <person name="Zhang X."/>
            <person name="Luo G."/>
            <person name="Jiang Y."/>
            <person name="Liu J."/>
            <person name="Wang Z."/>
            <person name="Sha Y."/>
            <person name="Zhang B."/>
            <person name="Wu H."/>
            <person name="Tang D."/>
            <person name="Shen Q."/>
            <person name="Xue P."/>
            <person name="Zou S."/>
            <person name="Wang X."/>
            <person name="Liu X."/>
            <person name="Wang F."/>
            <person name="Yang Y."/>
            <person name="An X."/>
            <person name="Dong Z."/>
            <person name="Zhang K."/>
            <person name="Zhang X."/>
            <person name="Luo M.C."/>
            <person name="Dvorak J."/>
            <person name="Tong Y."/>
            <person name="Wang J."/>
            <person name="Yang H."/>
            <person name="Li Z."/>
            <person name="Wang D."/>
            <person name="Zhang A."/>
            <person name="Wang J."/>
        </authorList>
    </citation>
    <scope>NUCLEOTIDE SEQUENCE</scope>
    <source>
        <strain evidence="2">cv. G1812</strain>
    </source>
</reference>
<sequence>MLITGNEVISLGFPAMGQQVGHDEPIYVLLHLDAHDHTDLISVVGSTKTLNLLIL</sequence>
<name>A0A8R7QDB7_TRIUA</name>
<dbReference type="EnsemblPlants" id="TuG1812G0500002847.01.T01">
    <property type="protein sequence ID" value="TuG1812G0500002847.01.T01.cds346037"/>
    <property type="gene ID" value="TuG1812G0500002847.01"/>
</dbReference>
<evidence type="ECO:0000313" key="1">
    <source>
        <dbReference type="EnsemblPlants" id="TuG1812G0500002847.01.T01.cds346037"/>
    </source>
</evidence>
<dbReference type="Proteomes" id="UP000015106">
    <property type="component" value="Chromosome 5"/>
</dbReference>
<keyword evidence="2" id="KW-1185">Reference proteome</keyword>
<reference evidence="1" key="2">
    <citation type="submission" date="2018-03" db="EMBL/GenBank/DDBJ databases">
        <title>The Triticum urartu genome reveals the dynamic nature of wheat genome evolution.</title>
        <authorList>
            <person name="Ling H."/>
            <person name="Ma B."/>
            <person name="Shi X."/>
            <person name="Liu H."/>
            <person name="Dong L."/>
            <person name="Sun H."/>
            <person name="Cao Y."/>
            <person name="Gao Q."/>
            <person name="Zheng S."/>
            <person name="Li Y."/>
            <person name="Yu Y."/>
            <person name="Du H."/>
            <person name="Qi M."/>
            <person name="Li Y."/>
            <person name="Yu H."/>
            <person name="Cui Y."/>
            <person name="Wang N."/>
            <person name="Chen C."/>
            <person name="Wu H."/>
            <person name="Zhao Y."/>
            <person name="Zhang J."/>
            <person name="Li Y."/>
            <person name="Zhou W."/>
            <person name="Zhang B."/>
            <person name="Hu W."/>
            <person name="Eijk M."/>
            <person name="Tang J."/>
            <person name="Witsenboer H."/>
            <person name="Zhao S."/>
            <person name="Li Z."/>
            <person name="Zhang A."/>
            <person name="Wang D."/>
            <person name="Liang C."/>
        </authorList>
    </citation>
    <scope>NUCLEOTIDE SEQUENCE [LARGE SCALE GENOMIC DNA]</scope>
    <source>
        <strain evidence="1">cv. G1812</strain>
    </source>
</reference>
<reference evidence="1" key="3">
    <citation type="submission" date="2022-06" db="UniProtKB">
        <authorList>
            <consortium name="EnsemblPlants"/>
        </authorList>
    </citation>
    <scope>IDENTIFICATION</scope>
</reference>
<dbReference type="AlphaFoldDB" id="A0A8R7QDB7"/>
<proteinExistence type="predicted"/>
<dbReference type="Gramene" id="TuG1812G0500002847.01.T01">
    <property type="protein sequence ID" value="TuG1812G0500002847.01.T01.cds346037"/>
    <property type="gene ID" value="TuG1812G0500002847.01"/>
</dbReference>
<protein>
    <submittedName>
        <fullName evidence="1">Uncharacterized protein</fullName>
    </submittedName>
</protein>
<accession>A0A8R7QDB7</accession>
<evidence type="ECO:0000313" key="2">
    <source>
        <dbReference type="Proteomes" id="UP000015106"/>
    </source>
</evidence>
<organism evidence="1 2">
    <name type="scientific">Triticum urartu</name>
    <name type="common">Red wild einkorn</name>
    <name type="synonym">Crithodium urartu</name>
    <dbReference type="NCBI Taxonomy" id="4572"/>
    <lineage>
        <taxon>Eukaryota</taxon>
        <taxon>Viridiplantae</taxon>
        <taxon>Streptophyta</taxon>
        <taxon>Embryophyta</taxon>
        <taxon>Tracheophyta</taxon>
        <taxon>Spermatophyta</taxon>
        <taxon>Magnoliopsida</taxon>
        <taxon>Liliopsida</taxon>
        <taxon>Poales</taxon>
        <taxon>Poaceae</taxon>
        <taxon>BOP clade</taxon>
        <taxon>Pooideae</taxon>
        <taxon>Triticodae</taxon>
        <taxon>Triticeae</taxon>
        <taxon>Triticinae</taxon>
        <taxon>Triticum</taxon>
    </lineage>
</organism>